<name>A0ACB8TCP0_9AGAM</name>
<reference evidence="1" key="2">
    <citation type="journal article" date="2022" name="New Phytol.">
        <title>Evolutionary transition to the ectomycorrhizal habit in the genomes of a hyperdiverse lineage of mushroom-forming fungi.</title>
        <authorList>
            <person name="Looney B."/>
            <person name="Miyauchi S."/>
            <person name="Morin E."/>
            <person name="Drula E."/>
            <person name="Courty P.E."/>
            <person name="Kohler A."/>
            <person name="Kuo A."/>
            <person name="LaButti K."/>
            <person name="Pangilinan J."/>
            <person name="Lipzen A."/>
            <person name="Riley R."/>
            <person name="Andreopoulos W."/>
            <person name="He G."/>
            <person name="Johnson J."/>
            <person name="Nolan M."/>
            <person name="Tritt A."/>
            <person name="Barry K.W."/>
            <person name="Grigoriev I.V."/>
            <person name="Nagy L.G."/>
            <person name="Hibbett D."/>
            <person name="Henrissat B."/>
            <person name="Matheny P.B."/>
            <person name="Labbe J."/>
            <person name="Martin F.M."/>
        </authorList>
    </citation>
    <scope>NUCLEOTIDE SEQUENCE</scope>
    <source>
        <strain evidence="1">HHB10654</strain>
    </source>
</reference>
<accession>A0ACB8TCP0</accession>
<protein>
    <submittedName>
        <fullName evidence="1">Uncharacterized protein</fullName>
    </submittedName>
</protein>
<evidence type="ECO:0000313" key="2">
    <source>
        <dbReference type="Proteomes" id="UP000814140"/>
    </source>
</evidence>
<sequence length="90" mass="9872">MADSEINRVAGGHKAAMKNPNTSEEAKEHSRQQLNELEQSGSLDEARAQRDGPKNENNVLGGYKATLKNPNVSDEAKQRAQQVLEDKDAL</sequence>
<evidence type="ECO:0000313" key="1">
    <source>
        <dbReference type="EMBL" id="KAI0065916.1"/>
    </source>
</evidence>
<dbReference type="Proteomes" id="UP000814140">
    <property type="component" value="Unassembled WGS sequence"/>
</dbReference>
<comment type="caution">
    <text evidence="1">The sequence shown here is derived from an EMBL/GenBank/DDBJ whole genome shotgun (WGS) entry which is preliminary data.</text>
</comment>
<gene>
    <name evidence="1" type="ORF">BV25DRAFT_1821635</name>
</gene>
<organism evidence="1 2">
    <name type="scientific">Artomyces pyxidatus</name>
    <dbReference type="NCBI Taxonomy" id="48021"/>
    <lineage>
        <taxon>Eukaryota</taxon>
        <taxon>Fungi</taxon>
        <taxon>Dikarya</taxon>
        <taxon>Basidiomycota</taxon>
        <taxon>Agaricomycotina</taxon>
        <taxon>Agaricomycetes</taxon>
        <taxon>Russulales</taxon>
        <taxon>Auriscalpiaceae</taxon>
        <taxon>Artomyces</taxon>
    </lineage>
</organism>
<proteinExistence type="predicted"/>
<reference evidence="1" key="1">
    <citation type="submission" date="2021-03" db="EMBL/GenBank/DDBJ databases">
        <authorList>
            <consortium name="DOE Joint Genome Institute"/>
            <person name="Ahrendt S."/>
            <person name="Looney B.P."/>
            <person name="Miyauchi S."/>
            <person name="Morin E."/>
            <person name="Drula E."/>
            <person name="Courty P.E."/>
            <person name="Chicoki N."/>
            <person name="Fauchery L."/>
            <person name="Kohler A."/>
            <person name="Kuo A."/>
            <person name="Labutti K."/>
            <person name="Pangilinan J."/>
            <person name="Lipzen A."/>
            <person name="Riley R."/>
            <person name="Andreopoulos W."/>
            <person name="He G."/>
            <person name="Johnson J."/>
            <person name="Barry K.W."/>
            <person name="Grigoriev I.V."/>
            <person name="Nagy L."/>
            <person name="Hibbett D."/>
            <person name="Henrissat B."/>
            <person name="Matheny P.B."/>
            <person name="Labbe J."/>
            <person name="Martin F."/>
        </authorList>
    </citation>
    <scope>NUCLEOTIDE SEQUENCE</scope>
    <source>
        <strain evidence="1">HHB10654</strain>
    </source>
</reference>
<keyword evidence="2" id="KW-1185">Reference proteome</keyword>
<dbReference type="EMBL" id="MU277194">
    <property type="protein sequence ID" value="KAI0065916.1"/>
    <property type="molecule type" value="Genomic_DNA"/>
</dbReference>